<dbReference type="Proteomes" id="UP001369815">
    <property type="component" value="Unassembled WGS sequence"/>
</dbReference>
<reference evidence="1 2" key="1">
    <citation type="journal article" date="2024" name="Front Chem Biol">
        <title>Unveiling the potential of Daldinia eschscholtzii MFLUCC 19-0629 through bioactivity and bioinformatics studies for enhanced sustainable agriculture production.</title>
        <authorList>
            <person name="Brooks S."/>
            <person name="Weaver J.A."/>
            <person name="Klomchit A."/>
            <person name="Alharthi S.A."/>
            <person name="Onlamun T."/>
            <person name="Nurani R."/>
            <person name="Vong T.K."/>
            <person name="Alberti F."/>
            <person name="Greco C."/>
        </authorList>
    </citation>
    <scope>NUCLEOTIDE SEQUENCE [LARGE SCALE GENOMIC DNA]</scope>
    <source>
        <strain evidence="1">MFLUCC 19-0629</strain>
    </source>
</reference>
<protein>
    <submittedName>
        <fullName evidence="1">Uncharacterized protein</fullName>
    </submittedName>
</protein>
<organism evidence="1 2">
    <name type="scientific">Daldinia eschscholtzii</name>
    <dbReference type="NCBI Taxonomy" id="292717"/>
    <lineage>
        <taxon>Eukaryota</taxon>
        <taxon>Fungi</taxon>
        <taxon>Dikarya</taxon>
        <taxon>Ascomycota</taxon>
        <taxon>Pezizomycotina</taxon>
        <taxon>Sordariomycetes</taxon>
        <taxon>Xylariomycetidae</taxon>
        <taxon>Xylariales</taxon>
        <taxon>Hypoxylaceae</taxon>
        <taxon>Daldinia</taxon>
    </lineage>
</organism>
<accession>A0AAX6M6E3</accession>
<proteinExistence type="predicted"/>
<gene>
    <name evidence="1" type="ORF">Daesc_009814</name>
</gene>
<comment type="caution">
    <text evidence="1">The sequence shown here is derived from an EMBL/GenBank/DDBJ whole genome shotgun (WGS) entry which is preliminary data.</text>
</comment>
<dbReference type="EMBL" id="JBANMG010000010">
    <property type="protein sequence ID" value="KAK6948050.1"/>
    <property type="molecule type" value="Genomic_DNA"/>
</dbReference>
<name>A0AAX6M6E3_9PEZI</name>
<evidence type="ECO:0000313" key="2">
    <source>
        <dbReference type="Proteomes" id="UP001369815"/>
    </source>
</evidence>
<dbReference type="AlphaFoldDB" id="A0AAX6M6E3"/>
<evidence type="ECO:0000313" key="1">
    <source>
        <dbReference type="EMBL" id="KAK6948050.1"/>
    </source>
</evidence>
<sequence length="267" mass="29778">MAHLSYTLPVGFSDPEAVSARHRRYPSPNLSRHYWYNTSNVTSDPQIFCHNESQTPMYTVTVLTKLTCDLVGDEDLGGPGVLLWNYDPKSHGAANGTMFFFYESNHDFVPYKYTTIPPLSSVFIAVCPTFRGRIVRGDITNLDGQKHLLGTWAEINWHANGSRNAWGDISLLQGNDGAAMIQSLDGLVREKGFTTDLVSNAPANLLAKKGTGSWCLDKIIGPGANNATREWERQFLDPRNVYLEDDIDPVINSENGRFQVTFFEGII</sequence>
<keyword evidence="2" id="KW-1185">Reference proteome</keyword>